<dbReference type="Proteomes" id="UP000541558">
    <property type="component" value="Unassembled WGS sequence"/>
</dbReference>
<reference evidence="3 4" key="1">
    <citation type="journal article" date="2020" name="ISME J.">
        <title>Uncovering the hidden diversity of litter-decomposition mechanisms in mushroom-forming fungi.</title>
        <authorList>
            <person name="Floudas D."/>
            <person name="Bentzer J."/>
            <person name="Ahren D."/>
            <person name="Johansson T."/>
            <person name="Persson P."/>
            <person name="Tunlid A."/>
        </authorList>
    </citation>
    <scope>NUCLEOTIDE SEQUENCE [LARGE SCALE GENOMIC DNA]</scope>
    <source>
        <strain evidence="3 4">CBS 175.51</strain>
    </source>
</reference>
<dbReference type="InterPro" id="IPR001810">
    <property type="entry name" value="F-box_dom"/>
</dbReference>
<dbReference type="OrthoDB" id="3224080at2759"/>
<dbReference type="SUPFAM" id="SSF81383">
    <property type="entry name" value="F-box domain"/>
    <property type="match status" value="1"/>
</dbReference>
<accession>A0A8H5CJN2</accession>
<evidence type="ECO:0000259" key="2">
    <source>
        <dbReference type="PROSITE" id="PS50181"/>
    </source>
</evidence>
<evidence type="ECO:0000313" key="3">
    <source>
        <dbReference type="EMBL" id="KAF5342151.1"/>
    </source>
</evidence>
<dbReference type="PANTHER" id="PTHR38926:SF5">
    <property type="entry name" value="F-BOX AND LEUCINE-RICH REPEAT PROTEIN 6"/>
    <property type="match status" value="1"/>
</dbReference>
<feature type="compositionally biased region" description="Polar residues" evidence="1">
    <location>
        <begin position="1"/>
        <end position="12"/>
    </location>
</feature>
<proteinExistence type="predicted"/>
<protein>
    <recommendedName>
        <fullName evidence="2">F-box domain-containing protein</fullName>
    </recommendedName>
</protein>
<gene>
    <name evidence="3" type="ORF">D9611_001418</name>
</gene>
<dbReference type="InterPro" id="IPR036047">
    <property type="entry name" value="F-box-like_dom_sf"/>
</dbReference>
<organism evidence="3 4">
    <name type="scientific">Ephemerocybe angulata</name>
    <dbReference type="NCBI Taxonomy" id="980116"/>
    <lineage>
        <taxon>Eukaryota</taxon>
        <taxon>Fungi</taxon>
        <taxon>Dikarya</taxon>
        <taxon>Basidiomycota</taxon>
        <taxon>Agaricomycotina</taxon>
        <taxon>Agaricomycetes</taxon>
        <taxon>Agaricomycetidae</taxon>
        <taxon>Agaricales</taxon>
        <taxon>Agaricineae</taxon>
        <taxon>Psathyrellaceae</taxon>
        <taxon>Ephemerocybe</taxon>
    </lineage>
</organism>
<name>A0A8H5CJN2_9AGAR</name>
<dbReference type="Gene3D" id="1.20.1280.50">
    <property type="match status" value="1"/>
</dbReference>
<sequence>MSTSNSPNHASSETTTRGLETRLEEQQRGQQQDLQARRGSLLPDIPPEILAAILLLVPRDEGDTSWVSITHVCRRWREVALNYPRFWSELNSVPPRFMEFALARSKGAPITVHTSDDTPNDTLFKVLSPDRLQKMTLDLRKKDSPVLFHSAKAFPILETVVLNGYRPWSMPNNFLSDCRHLKNLRIVGGVKLTWKDLTQAVQRGTLLTLSLENIFFHRGTSEAFLGFMGRMPLLQSLKLLPLPGWSLGISTALPLAVSSTLRPVIFQHLRELDLRDSGMFILSWHNFLICPNLTHLRLSQYDCRVRTPSTEAFLRSLKQMPLLQEMSLTPHGFIPIGGTTANSLWEPVSLQNLTRLKLHDTLPALTEYFGMVQHPGRPNMRLVISYDTHDTPVTYPPNAFEKFLWNLRNSLNSPTSPTCTELRIQQLLLPGPTGFCIVLAPYATGKLDGRPIIVNDNRLHTHKVRDRDLFINDFLDVLFKEFDFSHLRCIKLDRDIDVNRCRRLFGHLPHLTQIMFFSCSMTIDAFRLLDPLGDNAPNGRSHPESGNILFPSLEDIAFLDVEFDSEDDEKCFVARLIEVLLSREAEGYPVKRVVFSQFRSDRANLSEADVKLLTDACPMVALEQPEMWWKEPSLNPFEI</sequence>
<feature type="region of interest" description="Disordered" evidence="1">
    <location>
        <begin position="1"/>
        <end position="35"/>
    </location>
</feature>
<keyword evidence="4" id="KW-1185">Reference proteome</keyword>
<dbReference type="EMBL" id="JAACJK010000001">
    <property type="protein sequence ID" value="KAF5342151.1"/>
    <property type="molecule type" value="Genomic_DNA"/>
</dbReference>
<dbReference type="SUPFAM" id="SSF52047">
    <property type="entry name" value="RNI-like"/>
    <property type="match status" value="1"/>
</dbReference>
<dbReference type="InterPro" id="IPR032675">
    <property type="entry name" value="LRR_dom_sf"/>
</dbReference>
<evidence type="ECO:0000256" key="1">
    <source>
        <dbReference type="SAM" id="MobiDB-lite"/>
    </source>
</evidence>
<evidence type="ECO:0000313" key="4">
    <source>
        <dbReference type="Proteomes" id="UP000541558"/>
    </source>
</evidence>
<comment type="caution">
    <text evidence="3">The sequence shown here is derived from an EMBL/GenBank/DDBJ whole genome shotgun (WGS) entry which is preliminary data.</text>
</comment>
<feature type="domain" description="F-box" evidence="2">
    <location>
        <begin position="39"/>
        <end position="90"/>
    </location>
</feature>
<dbReference type="PROSITE" id="PS50181">
    <property type="entry name" value="FBOX"/>
    <property type="match status" value="1"/>
</dbReference>
<dbReference type="AlphaFoldDB" id="A0A8H5CJN2"/>
<dbReference type="PANTHER" id="PTHR38926">
    <property type="entry name" value="F-BOX DOMAIN CONTAINING PROTEIN, EXPRESSED"/>
    <property type="match status" value="1"/>
</dbReference>
<dbReference type="Gene3D" id="3.80.10.10">
    <property type="entry name" value="Ribonuclease Inhibitor"/>
    <property type="match status" value="1"/>
</dbReference>
<dbReference type="Pfam" id="PF12937">
    <property type="entry name" value="F-box-like"/>
    <property type="match status" value="1"/>
</dbReference>